<evidence type="ECO:0000256" key="2">
    <source>
        <dbReference type="SAM" id="Phobius"/>
    </source>
</evidence>
<sequence length="776" mass="84811" precursor="true">MLPRPRLRMNQTDLCPPRGALFSRQRLVIAALVFSVSAIGSTTPAFGRMGQPAGVNVTAAKYGEQLHHFDLPAADEPTLGQGVLEYRLDGVQLTSELPATALAVDTQVQMNISGWINRVSVKQVFVNDSEHWLNGRYQFPLPHDAAVDSLKLHIGQRVIIGEIQPKAVARQTFEQAKASGKKASLVSQQRPNIFTSEVANLGPGEALVVEIAYQQQVRYQDGEFSLRFPTAITPRYFPKGQVPDLEQASVNDIQGLNVLNESTQSDEQKLYLDVVLDAGMAISRLETPYHQMRQTQLGGTKIGLNLTANLRPDRDFLLKWRPLLAEQPSAVMFAQLGKTHEFKTHEFKNEESLASSQAHNDQVVSEANHPAEAQASDKEAKDSYALVMLMPPQDKARVRLPRELTLVIDTSGSMTGDSIAQAKSAILNALAGLGSQDTFNVIAFDSSVRSLSPVALSATAANLGKANLFVQSLEADGGTEMAPALLRALSQPESGVSSISSAVKPERLKQVVFITDGAVGNEASLFALIAANIGRQRLFTVGIGAAPNGYFMERAARAGRGTYTYVGKISEVDAKIGELLEKIESPQISDVTLTLDDGSIPDYWPVQIGDLYAHEPIMVALRLTPAQRSRSDALIISGDLDGKNWQRRLALTGGDKPRGIDLIWARNQIASLQLSKNAKNQAAIKESVTRLAMDYHLVSPYTSLVAVDRTPSRPEAMDAMELFKPAPMPMQNQWPQTATESRLYLALGAMMLLLIGAYWVSYLPCLRGLWRRRLEA</sequence>
<dbReference type="SMART" id="SM00609">
    <property type="entry name" value="VIT"/>
    <property type="match status" value="1"/>
</dbReference>
<evidence type="ECO:0000256" key="1">
    <source>
        <dbReference type="SAM" id="MobiDB-lite"/>
    </source>
</evidence>
<dbReference type="PROSITE" id="PS50234">
    <property type="entry name" value="VWFA"/>
    <property type="match status" value="1"/>
</dbReference>
<keyword evidence="6" id="KW-1185">Reference proteome</keyword>
<dbReference type="EMBL" id="CP000606">
    <property type="protein sequence ID" value="ABO23659.1"/>
    <property type="molecule type" value="Genomic_DNA"/>
</dbReference>
<dbReference type="eggNOG" id="COG2304">
    <property type="taxonomic scope" value="Bacteria"/>
</dbReference>
<feature type="compositionally biased region" description="Polar residues" evidence="1">
    <location>
        <begin position="352"/>
        <end position="365"/>
    </location>
</feature>
<dbReference type="KEGG" id="slo:Shew_1793"/>
<evidence type="ECO:0000259" key="3">
    <source>
        <dbReference type="PROSITE" id="PS50234"/>
    </source>
</evidence>
<proteinExistence type="predicted"/>
<keyword evidence="2" id="KW-0812">Transmembrane</keyword>
<dbReference type="SMART" id="SM00327">
    <property type="entry name" value="VWA"/>
    <property type="match status" value="1"/>
</dbReference>
<dbReference type="InterPro" id="IPR002035">
    <property type="entry name" value="VWF_A"/>
</dbReference>
<feature type="transmembrane region" description="Helical" evidence="2">
    <location>
        <begin position="743"/>
        <end position="763"/>
    </location>
</feature>
<dbReference type="PROSITE" id="PS51468">
    <property type="entry name" value="VIT"/>
    <property type="match status" value="1"/>
</dbReference>
<dbReference type="PANTHER" id="PTHR45737">
    <property type="entry name" value="VON WILLEBRAND FACTOR A DOMAIN-CONTAINING PROTEIN 5A"/>
    <property type="match status" value="1"/>
</dbReference>
<keyword evidence="2" id="KW-1133">Transmembrane helix</keyword>
<dbReference type="OrthoDB" id="9784383at2"/>
<dbReference type="NCBIfam" id="TIGR03788">
    <property type="entry name" value="marine_srt_targ"/>
    <property type="match status" value="1"/>
</dbReference>
<accession>A3QDW1</accession>
<name>A3QDW1_SHELP</name>
<dbReference type="InterPro" id="IPR013694">
    <property type="entry name" value="VIT"/>
</dbReference>
<evidence type="ECO:0000313" key="6">
    <source>
        <dbReference type="Proteomes" id="UP000001558"/>
    </source>
</evidence>
<dbReference type="InterPro" id="IPR022440">
    <property type="entry name" value="CHP03788"/>
</dbReference>
<dbReference type="Proteomes" id="UP000001558">
    <property type="component" value="Chromosome"/>
</dbReference>
<dbReference type="STRING" id="323850.Shew_1793"/>
<gene>
    <name evidence="5" type="ordered locus">Shew_1793</name>
</gene>
<dbReference type="Pfam" id="PF13768">
    <property type="entry name" value="VWA_3"/>
    <property type="match status" value="1"/>
</dbReference>
<evidence type="ECO:0000259" key="4">
    <source>
        <dbReference type="PROSITE" id="PS51468"/>
    </source>
</evidence>
<dbReference type="SUPFAM" id="SSF53300">
    <property type="entry name" value="vWA-like"/>
    <property type="match status" value="1"/>
</dbReference>
<dbReference type="HOGENOM" id="CLU_011139_1_1_6"/>
<dbReference type="RefSeq" id="WP_011865591.1">
    <property type="nucleotide sequence ID" value="NC_009092.1"/>
</dbReference>
<dbReference type="Gene3D" id="3.40.50.410">
    <property type="entry name" value="von Willebrand factor, type A domain"/>
    <property type="match status" value="1"/>
</dbReference>
<reference evidence="5 6" key="1">
    <citation type="submission" date="2007-03" db="EMBL/GenBank/DDBJ databases">
        <title>Complete sequence of Shewanella loihica PV-4.</title>
        <authorList>
            <consortium name="US DOE Joint Genome Institute"/>
            <person name="Copeland A."/>
            <person name="Lucas S."/>
            <person name="Lapidus A."/>
            <person name="Barry K."/>
            <person name="Detter J.C."/>
            <person name="Glavina del Rio T."/>
            <person name="Hammon N."/>
            <person name="Israni S."/>
            <person name="Dalin E."/>
            <person name="Tice H."/>
            <person name="Pitluck S."/>
            <person name="Chain P."/>
            <person name="Malfatti S."/>
            <person name="Shin M."/>
            <person name="Vergez L."/>
            <person name="Schmutz J."/>
            <person name="Larimer F."/>
            <person name="Land M."/>
            <person name="Hauser L."/>
            <person name="Kyrpides N."/>
            <person name="Mikhailova N."/>
            <person name="Romine M.F."/>
            <person name="Serres G."/>
            <person name="Fredrickson J."/>
            <person name="Tiedje J."/>
            <person name="Richardson P."/>
        </authorList>
    </citation>
    <scope>NUCLEOTIDE SEQUENCE [LARGE SCALE GENOMIC DNA]</scope>
    <source>
        <strain evidence="6">ATCC BAA-1088 / PV-4</strain>
    </source>
</reference>
<protein>
    <submittedName>
        <fullName evidence="5">Vault protein inter-alpha-trypsin domain protein</fullName>
    </submittedName>
</protein>
<dbReference type="Pfam" id="PF08487">
    <property type="entry name" value="VIT"/>
    <property type="match status" value="1"/>
</dbReference>
<evidence type="ECO:0000313" key="5">
    <source>
        <dbReference type="EMBL" id="ABO23659.1"/>
    </source>
</evidence>
<dbReference type="InterPro" id="IPR036465">
    <property type="entry name" value="vWFA_dom_sf"/>
</dbReference>
<feature type="domain" description="VWFA" evidence="3">
    <location>
        <begin position="403"/>
        <end position="583"/>
    </location>
</feature>
<dbReference type="AlphaFoldDB" id="A3QDW1"/>
<keyword evidence="2" id="KW-0472">Membrane</keyword>
<dbReference type="PANTHER" id="PTHR45737:SF6">
    <property type="entry name" value="VON WILLEBRAND FACTOR A DOMAIN-CONTAINING PROTEIN 5A"/>
    <property type="match status" value="1"/>
</dbReference>
<organism evidence="5 6">
    <name type="scientific">Shewanella loihica (strain ATCC BAA-1088 / PV-4)</name>
    <dbReference type="NCBI Taxonomy" id="323850"/>
    <lineage>
        <taxon>Bacteria</taxon>
        <taxon>Pseudomonadati</taxon>
        <taxon>Pseudomonadota</taxon>
        <taxon>Gammaproteobacteria</taxon>
        <taxon>Alteromonadales</taxon>
        <taxon>Shewanellaceae</taxon>
        <taxon>Shewanella</taxon>
    </lineage>
</organism>
<feature type="region of interest" description="Disordered" evidence="1">
    <location>
        <begin position="349"/>
        <end position="378"/>
    </location>
</feature>
<feature type="domain" description="VIT" evidence="4">
    <location>
        <begin position="87"/>
        <end position="215"/>
    </location>
</feature>